<keyword evidence="3 7" id="KW-0117">Actin capping</keyword>
<gene>
    <name evidence="8" type="ORF">PHATRDRAFT_9601</name>
</gene>
<protein>
    <recommendedName>
        <fullName evidence="7">F-actin-capping protein subunit beta</fullName>
    </recommendedName>
</protein>
<dbReference type="Gene3D" id="3.90.1150.210">
    <property type="entry name" value="F-actin capping protein, beta subunit"/>
    <property type="match status" value="1"/>
</dbReference>
<dbReference type="STRING" id="556484.B7FPL9"/>
<evidence type="ECO:0000256" key="2">
    <source>
        <dbReference type="ARBA" id="ARBA00006039"/>
    </source>
</evidence>
<dbReference type="HOGENOM" id="CLU_045864_1_1_1"/>
<dbReference type="Gene3D" id="1.20.58.570">
    <property type="match status" value="1"/>
</dbReference>
<keyword evidence="5 7" id="KW-0009">Actin-binding</keyword>
<evidence type="ECO:0000313" key="9">
    <source>
        <dbReference type="Proteomes" id="UP000000759"/>
    </source>
</evidence>
<dbReference type="InterPro" id="IPR001698">
    <property type="entry name" value="CAPZB"/>
</dbReference>
<dbReference type="InParanoid" id="B7FPL9"/>
<comment type="similarity">
    <text evidence="2 7">Belongs to the F-actin-capping protein beta subunit family.</text>
</comment>
<dbReference type="GO" id="GO:0051016">
    <property type="term" value="P:barbed-end actin filament capping"/>
    <property type="evidence" value="ECO:0007669"/>
    <property type="project" value="UniProtKB-UniRule"/>
</dbReference>
<dbReference type="PaxDb" id="2850-Phatr9601"/>
<dbReference type="OrthoDB" id="46331at2759"/>
<reference evidence="8 9" key="1">
    <citation type="journal article" date="2008" name="Nature">
        <title>The Phaeodactylum genome reveals the evolutionary history of diatom genomes.</title>
        <authorList>
            <person name="Bowler C."/>
            <person name="Allen A.E."/>
            <person name="Badger J.H."/>
            <person name="Grimwood J."/>
            <person name="Jabbari K."/>
            <person name="Kuo A."/>
            <person name="Maheswari U."/>
            <person name="Martens C."/>
            <person name="Maumus F."/>
            <person name="Otillar R.P."/>
            <person name="Rayko E."/>
            <person name="Salamov A."/>
            <person name="Vandepoele K."/>
            <person name="Beszteri B."/>
            <person name="Gruber A."/>
            <person name="Heijde M."/>
            <person name="Katinka M."/>
            <person name="Mock T."/>
            <person name="Valentin K."/>
            <person name="Verret F."/>
            <person name="Berges J.A."/>
            <person name="Brownlee C."/>
            <person name="Cadoret J.P."/>
            <person name="Chiovitti A."/>
            <person name="Choi C.J."/>
            <person name="Coesel S."/>
            <person name="De Martino A."/>
            <person name="Detter J.C."/>
            <person name="Durkin C."/>
            <person name="Falciatore A."/>
            <person name="Fournet J."/>
            <person name="Haruta M."/>
            <person name="Huysman M.J."/>
            <person name="Jenkins B.D."/>
            <person name="Jiroutova K."/>
            <person name="Jorgensen R.E."/>
            <person name="Joubert Y."/>
            <person name="Kaplan A."/>
            <person name="Kroger N."/>
            <person name="Kroth P.G."/>
            <person name="La Roche J."/>
            <person name="Lindquist E."/>
            <person name="Lommer M."/>
            <person name="Martin-Jezequel V."/>
            <person name="Lopez P.J."/>
            <person name="Lucas S."/>
            <person name="Mangogna M."/>
            <person name="McGinnis K."/>
            <person name="Medlin L.K."/>
            <person name="Montsant A."/>
            <person name="Oudot-Le Secq M.P."/>
            <person name="Napoli C."/>
            <person name="Obornik M."/>
            <person name="Parker M.S."/>
            <person name="Petit J.L."/>
            <person name="Porcel B.M."/>
            <person name="Poulsen N."/>
            <person name="Robison M."/>
            <person name="Rychlewski L."/>
            <person name="Rynearson T.A."/>
            <person name="Schmutz J."/>
            <person name="Shapiro H."/>
            <person name="Siaut M."/>
            <person name="Stanley M."/>
            <person name="Sussman M.R."/>
            <person name="Taylor A.R."/>
            <person name="Vardi A."/>
            <person name="von Dassow P."/>
            <person name="Vyverman W."/>
            <person name="Willis A."/>
            <person name="Wyrwicz L.S."/>
            <person name="Rokhsar D.S."/>
            <person name="Weissenbach J."/>
            <person name="Armbrust E.V."/>
            <person name="Green B.R."/>
            <person name="Van de Peer Y."/>
            <person name="Grigoriev I.V."/>
        </authorList>
    </citation>
    <scope>NUCLEOTIDE SEQUENCE [LARGE SCALE GENOMIC DNA]</scope>
    <source>
        <strain evidence="8 9">CCAP 1055/1</strain>
    </source>
</reference>
<dbReference type="KEGG" id="pti:PHATRDRAFT_9601"/>
<evidence type="ECO:0000256" key="6">
    <source>
        <dbReference type="ARBA" id="ARBA00023212"/>
    </source>
</evidence>
<dbReference type="InterPro" id="IPR037282">
    <property type="entry name" value="CapZ_alpha/beta"/>
</dbReference>
<dbReference type="RefSeq" id="XP_002176737.1">
    <property type="nucleotide sequence ID" value="XM_002176701.1"/>
</dbReference>
<evidence type="ECO:0000256" key="5">
    <source>
        <dbReference type="ARBA" id="ARBA00023203"/>
    </source>
</evidence>
<dbReference type="InterPro" id="IPR042276">
    <property type="entry name" value="CapZ_alpha/beta_2"/>
</dbReference>
<name>B7FPL9_PHATC</name>
<dbReference type="PANTHER" id="PTHR10619:SF0">
    <property type="entry name" value="F-ACTIN-CAPPING PROTEIN SUBUNIT BETA ISOFORMS 1 AND 2"/>
    <property type="match status" value="1"/>
</dbReference>
<evidence type="ECO:0000256" key="1">
    <source>
        <dbReference type="ARBA" id="ARBA00004245"/>
    </source>
</evidence>
<dbReference type="GO" id="GO:0008290">
    <property type="term" value="C:F-actin capping protein complex"/>
    <property type="evidence" value="ECO:0007669"/>
    <property type="project" value="UniProtKB-UniRule"/>
</dbReference>
<keyword evidence="9" id="KW-1185">Reference proteome</keyword>
<evidence type="ECO:0000256" key="4">
    <source>
        <dbReference type="ARBA" id="ARBA00022490"/>
    </source>
</evidence>
<proteinExistence type="inferred from homology"/>
<sequence>MSTNLDATEALLKRHQIPFRVLELAEEGEKPFLLCQSNKVGEKYRSPWTNNLYPGGEPDPTDSDEIRLFETKMNHVWDAYKNLYYGHDSIGSVYLFPTDKGSFQGFFGIQKKCSSGSWNSMHLVHVDTPEENMCNYRVESTIMMAIEPETNAKATTKFDISALLSKEVTKNAKVQPSMVGSSHIENIGQLIEAIEIDLRSAIERVHVPKTQEIM</sequence>
<dbReference type="SUPFAM" id="SSF90096">
    <property type="entry name" value="Subunits of heterodimeric actin filament capping protein Capz"/>
    <property type="match status" value="1"/>
</dbReference>
<dbReference type="PANTHER" id="PTHR10619">
    <property type="entry name" value="F-ACTIN-CAPPING PROTEIN SUBUNIT BETA"/>
    <property type="match status" value="1"/>
</dbReference>
<dbReference type="AlphaFoldDB" id="B7FPL9"/>
<dbReference type="PRINTS" id="PR00192">
    <property type="entry name" value="FACTINCAPB"/>
</dbReference>
<reference evidence="9" key="2">
    <citation type="submission" date="2008-08" db="EMBL/GenBank/DDBJ databases">
        <authorList>
            <consortium name="Diatom Consortium"/>
            <person name="Grigoriev I."/>
            <person name="Grimwood J."/>
            <person name="Kuo A."/>
            <person name="Otillar R.P."/>
            <person name="Salamov A."/>
            <person name="Detter J.C."/>
            <person name="Lindquist E."/>
            <person name="Shapiro H."/>
            <person name="Lucas S."/>
            <person name="Glavina del Rio T."/>
            <person name="Pitluck S."/>
            <person name="Rokhsar D."/>
            <person name="Bowler C."/>
        </authorList>
    </citation>
    <scope>GENOME REANNOTATION</scope>
    <source>
        <strain evidence="9">CCAP 1055/1</strain>
    </source>
</reference>
<feature type="non-terminal residue" evidence="8">
    <location>
        <position position="214"/>
    </location>
</feature>
<comment type="function">
    <text evidence="7">F-actin-capping proteins bind in a Ca(2+)-independent manner to the fast growing ends of actin filaments (barbed end) thereby blocking the exchange of subunits at these ends. Unlike other capping proteins (such as gelsolin and severin), these proteins do not sever actin filaments.</text>
</comment>
<comment type="subcellular location">
    <subcellularLocation>
        <location evidence="1 7">Cytoplasm</location>
        <location evidence="1 7">Cytoskeleton</location>
    </subcellularLocation>
</comment>
<dbReference type="GeneID" id="7196417"/>
<organism evidence="8 9">
    <name type="scientific">Phaeodactylum tricornutum (strain CCAP 1055/1)</name>
    <dbReference type="NCBI Taxonomy" id="556484"/>
    <lineage>
        <taxon>Eukaryota</taxon>
        <taxon>Sar</taxon>
        <taxon>Stramenopiles</taxon>
        <taxon>Ochrophyta</taxon>
        <taxon>Bacillariophyta</taxon>
        <taxon>Bacillariophyceae</taxon>
        <taxon>Bacillariophycidae</taxon>
        <taxon>Naviculales</taxon>
        <taxon>Phaeodactylaceae</taxon>
        <taxon>Phaeodactylum</taxon>
    </lineage>
</organism>
<dbReference type="GO" id="GO:0000902">
    <property type="term" value="P:cell morphogenesis"/>
    <property type="evidence" value="ECO:0007669"/>
    <property type="project" value="TreeGrafter"/>
</dbReference>
<accession>B7FPL9</accession>
<evidence type="ECO:0000256" key="7">
    <source>
        <dbReference type="RuleBase" id="RU365078"/>
    </source>
</evidence>
<evidence type="ECO:0000313" key="8">
    <source>
        <dbReference type="EMBL" id="EEC51200.1"/>
    </source>
</evidence>
<dbReference type="EMBL" id="CM000605">
    <property type="protein sequence ID" value="EEC51200.1"/>
    <property type="molecule type" value="Genomic_DNA"/>
</dbReference>
<dbReference type="Proteomes" id="UP000000759">
    <property type="component" value="Chromosome 1"/>
</dbReference>
<comment type="subunit">
    <text evidence="7">Heterodimer of an alpha and a beta subunit.</text>
</comment>
<dbReference type="InterPro" id="IPR043175">
    <property type="entry name" value="CAPZB_N"/>
</dbReference>
<keyword evidence="4 7" id="KW-0963">Cytoplasm</keyword>
<evidence type="ECO:0000256" key="3">
    <source>
        <dbReference type="ARBA" id="ARBA00022467"/>
    </source>
</evidence>
<dbReference type="eggNOG" id="KOG3174">
    <property type="taxonomic scope" value="Eukaryota"/>
</dbReference>
<dbReference type="Pfam" id="PF01115">
    <property type="entry name" value="F_actin_cap_B"/>
    <property type="match status" value="1"/>
</dbReference>
<dbReference type="GO" id="GO:0051015">
    <property type="term" value="F:actin filament binding"/>
    <property type="evidence" value="ECO:0007669"/>
    <property type="project" value="TreeGrafter"/>
</dbReference>
<dbReference type="FunCoup" id="B7FPL9">
    <property type="interactions" value="359"/>
</dbReference>
<keyword evidence="6 7" id="KW-0206">Cytoskeleton</keyword>
<dbReference type="SMR" id="B7FPL9"/>